<sequence>MNFEFELTSTPLTPTAGLAFVGSQLEDPKFVRHLENLCPHQHSRGRIPDGDLASTMIGLISVGKPHFHAVEEFREDRFFPGVGCAAAAIGSDPAPEYPGDARSSRRCVPGLYYPPAAGP</sequence>
<dbReference type="Proteomes" id="UP000184041">
    <property type="component" value="Unassembled WGS sequence"/>
</dbReference>
<organism evidence="1 2">
    <name type="scientific">Fodinibius roseus</name>
    <dbReference type="NCBI Taxonomy" id="1194090"/>
    <lineage>
        <taxon>Bacteria</taxon>
        <taxon>Pseudomonadati</taxon>
        <taxon>Balneolota</taxon>
        <taxon>Balneolia</taxon>
        <taxon>Balneolales</taxon>
        <taxon>Balneolaceae</taxon>
        <taxon>Fodinibius</taxon>
    </lineage>
</organism>
<evidence type="ECO:0000313" key="2">
    <source>
        <dbReference type="Proteomes" id="UP000184041"/>
    </source>
</evidence>
<dbReference type="RefSeq" id="WP_139240395.1">
    <property type="nucleotide sequence ID" value="NZ_FQUS01000034.1"/>
</dbReference>
<accession>A0A1M5KSD8</accession>
<gene>
    <name evidence="1" type="ORF">SAMN05443144_1344</name>
</gene>
<evidence type="ECO:0000313" key="1">
    <source>
        <dbReference type="EMBL" id="SHG55636.1"/>
    </source>
</evidence>
<dbReference type="AlphaFoldDB" id="A0A1M5KSD8"/>
<name>A0A1M5KSD8_9BACT</name>
<dbReference type="OrthoDB" id="9815173at2"/>
<keyword evidence="2" id="KW-1185">Reference proteome</keyword>
<dbReference type="STRING" id="1194090.SAMN05443144_1344"/>
<protein>
    <submittedName>
        <fullName evidence="1">Uncharacterized protein</fullName>
    </submittedName>
</protein>
<dbReference type="EMBL" id="FQUS01000034">
    <property type="protein sequence ID" value="SHG55636.1"/>
    <property type="molecule type" value="Genomic_DNA"/>
</dbReference>
<proteinExistence type="predicted"/>
<reference evidence="1 2" key="1">
    <citation type="submission" date="2016-11" db="EMBL/GenBank/DDBJ databases">
        <authorList>
            <person name="Jaros S."/>
            <person name="Januszkiewicz K."/>
            <person name="Wedrychowicz H."/>
        </authorList>
    </citation>
    <scope>NUCLEOTIDE SEQUENCE [LARGE SCALE GENOMIC DNA]</scope>
    <source>
        <strain evidence="1 2">DSM 21986</strain>
    </source>
</reference>